<accession>A0ABN8XR51</accession>
<reference evidence="2" key="1">
    <citation type="submission" date="2023-04" db="EMBL/GenBank/DDBJ databases">
        <authorList>
            <consortium name="ELIXIR-Norway"/>
        </authorList>
    </citation>
    <scope>NUCLEOTIDE SEQUENCE [LARGE SCALE GENOMIC DNA]</scope>
</reference>
<evidence type="ECO:0000313" key="3">
    <source>
        <dbReference type="Proteomes" id="UP001176941"/>
    </source>
</evidence>
<protein>
    <submittedName>
        <fullName evidence="2">Uncharacterized protein</fullName>
    </submittedName>
</protein>
<proteinExistence type="predicted"/>
<feature type="region of interest" description="Disordered" evidence="1">
    <location>
        <begin position="1"/>
        <end position="149"/>
    </location>
</feature>
<sequence length="206" mass="21870">MPSQPAHVGGVGVGWGGARKPREGSQGSRAPGSKTSPGHARVKARGASGTSRPRDRKAQWDAERASERVLVGSSAPPPPLAFSSPTPRPELRAAASRREQRQAPQAGLRLNIAGTQELRKPPLSPVTERKRRATKAGFSTAPLPARSGRGRALSARLLRRGVRPCLSHQPAPLPLNPGPGRKLAARTPFWAVAAQLGHLGIRRRRG</sequence>
<evidence type="ECO:0000313" key="2">
    <source>
        <dbReference type="EMBL" id="CAI9151646.1"/>
    </source>
</evidence>
<name>A0ABN8XR51_RANTA</name>
<gene>
    <name evidence="2" type="ORF">MRATA1EN1_LOCUS608</name>
</gene>
<dbReference type="Proteomes" id="UP001176941">
    <property type="component" value="Chromosome 1"/>
</dbReference>
<feature type="compositionally biased region" description="Polar residues" evidence="1">
    <location>
        <begin position="25"/>
        <end position="36"/>
    </location>
</feature>
<keyword evidence="3" id="KW-1185">Reference proteome</keyword>
<organism evidence="2 3">
    <name type="scientific">Rangifer tarandus platyrhynchus</name>
    <name type="common">Svalbard reindeer</name>
    <dbReference type="NCBI Taxonomy" id="3082113"/>
    <lineage>
        <taxon>Eukaryota</taxon>
        <taxon>Metazoa</taxon>
        <taxon>Chordata</taxon>
        <taxon>Craniata</taxon>
        <taxon>Vertebrata</taxon>
        <taxon>Euteleostomi</taxon>
        <taxon>Mammalia</taxon>
        <taxon>Eutheria</taxon>
        <taxon>Laurasiatheria</taxon>
        <taxon>Artiodactyla</taxon>
        <taxon>Ruminantia</taxon>
        <taxon>Pecora</taxon>
        <taxon>Cervidae</taxon>
        <taxon>Odocoileinae</taxon>
        <taxon>Rangifer</taxon>
    </lineage>
</organism>
<evidence type="ECO:0000256" key="1">
    <source>
        <dbReference type="SAM" id="MobiDB-lite"/>
    </source>
</evidence>
<feature type="compositionally biased region" description="Basic and acidic residues" evidence="1">
    <location>
        <begin position="52"/>
        <end position="67"/>
    </location>
</feature>
<dbReference type="EMBL" id="OX459937">
    <property type="protein sequence ID" value="CAI9151646.1"/>
    <property type="molecule type" value="Genomic_DNA"/>
</dbReference>